<dbReference type="GO" id="GO:0006334">
    <property type="term" value="P:nucleosome assembly"/>
    <property type="evidence" value="ECO:0007669"/>
    <property type="project" value="InterPro"/>
</dbReference>
<evidence type="ECO:0000259" key="5">
    <source>
        <dbReference type="PROSITE" id="PS51504"/>
    </source>
</evidence>
<proteinExistence type="predicted"/>
<evidence type="ECO:0000256" key="1">
    <source>
        <dbReference type="ARBA" id="ARBA00004123"/>
    </source>
</evidence>
<dbReference type="SMART" id="SM00384">
    <property type="entry name" value="AT_hook"/>
    <property type="match status" value="3"/>
</dbReference>
<reference evidence="6" key="1">
    <citation type="journal article" date="2023" name="GigaByte">
        <title>Genome assembly of the bearded iris, Iris pallida Lam.</title>
        <authorList>
            <person name="Bruccoleri R.E."/>
            <person name="Oakeley E.J."/>
            <person name="Faust A.M.E."/>
            <person name="Altorfer M."/>
            <person name="Dessus-Babus S."/>
            <person name="Burckhardt D."/>
            <person name="Oertli M."/>
            <person name="Naumann U."/>
            <person name="Petersen F."/>
            <person name="Wong J."/>
        </authorList>
    </citation>
    <scope>NUCLEOTIDE SEQUENCE</scope>
    <source>
        <strain evidence="6">GSM-AAB239-AS_SAM_17_03QT</strain>
    </source>
</reference>
<dbReference type="EMBL" id="JANAVB010040216">
    <property type="protein sequence ID" value="KAJ6798929.1"/>
    <property type="molecule type" value="Genomic_DNA"/>
</dbReference>
<evidence type="ECO:0000313" key="7">
    <source>
        <dbReference type="Proteomes" id="UP001140949"/>
    </source>
</evidence>
<dbReference type="GO" id="GO:0045910">
    <property type="term" value="P:negative regulation of DNA recombination"/>
    <property type="evidence" value="ECO:0007669"/>
    <property type="project" value="TreeGrafter"/>
</dbReference>
<accession>A0AAX6E4P6</accession>
<evidence type="ECO:0000256" key="2">
    <source>
        <dbReference type="ARBA" id="ARBA00023125"/>
    </source>
</evidence>
<reference evidence="6" key="2">
    <citation type="submission" date="2023-04" db="EMBL/GenBank/DDBJ databases">
        <authorList>
            <person name="Bruccoleri R.E."/>
            <person name="Oakeley E.J."/>
            <person name="Faust A.-M."/>
            <person name="Dessus-Babus S."/>
            <person name="Altorfer M."/>
            <person name="Burckhardt D."/>
            <person name="Oertli M."/>
            <person name="Naumann U."/>
            <person name="Petersen F."/>
            <person name="Wong J."/>
        </authorList>
    </citation>
    <scope>NUCLEOTIDE SEQUENCE</scope>
    <source>
        <strain evidence="6">GSM-AAB239-AS_SAM_17_03QT</strain>
        <tissue evidence="6">Leaf</tissue>
    </source>
</reference>
<dbReference type="AlphaFoldDB" id="A0AAX6E4P6"/>
<dbReference type="GO" id="GO:0005730">
    <property type="term" value="C:nucleolus"/>
    <property type="evidence" value="ECO:0007669"/>
    <property type="project" value="TreeGrafter"/>
</dbReference>
<dbReference type="InterPro" id="IPR005818">
    <property type="entry name" value="Histone_H1/H5_H15"/>
</dbReference>
<dbReference type="PANTHER" id="PTHR11467">
    <property type="entry name" value="HISTONE H1"/>
    <property type="match status" value="1"/>
</dbReference>
<dbReference type="PRINTS" id="PR00929">
    <property type="entry name" value="ATHOOK"/>
</dbReference>
<dbReference type="GO" id="GO:0003690">
    <property type="term" value="F:double-stranded DNA binding"/>
    <property type="evidence" value="ECO:0007669"/>
    <property type="project" value="TreeGrafter"/>
</dbReference>
<feature type="region of interest" description="Disordered" evidence="4">
    <location>
        <begin position="83"/>
        <end position="124"/>
    </location>
</feature>
<dbReference type="InterPro" id="IPR036390">
    <property type="entry name" value="WH_DNA-bd_sf"/>
</dbReference>
<name>A0AAX6E4P6_IRIPA</name>
<keyword evidence="7" id="KW-1185">Reference proteome</keyword>
<evidence type="ECO:0000256" key="4">
    <source>
        <dbReference type="SAM" id="MobiDB-lite"/>
    </source>
</evidence>
<dbReference type="Gene3D" id="1.10.10.10">
    <property type="entry name" value="Winged helix-like DNA-binding domain superfamily/Winged helix DNA-binding domain"/>
    <property type="match status" value="1"/>
</dbReference>
<keyword evidence="2" id="KW-0238">DNA-binding</keyword>
<dbReference type="InterPro" id="IPR017956">
    <property type="entry name" value="AT_hook_DNA-bd_motif"/>
</dbReference>
<dbReference type="PROSITE" id="PS51504">
    <property type="entry name" value="H15"/>
    <property type="match status" value="1"/>
</dbReference>
<evidence type="ECO:0000256" key="3">
    <source>
        <dbReference type="ARBA" id="ARBA00023242"/>
    </source>
</evidence>
<keyword evidence="3" id="KW-0539">Nucleus</keyword>
<feature type="domain" description="H15" evidence="5">
    <location>
        <begin position="1"/>
        <end position="69"/>
    </location>
</feature>
<comment type="subcellular location">
    <subcellularLocation>
        <location evidence="1">Nucleus</location>
    </subcellularLocation>
</comment>
<organism evidence="6 7">
    <name type="scientific">Iris pallida</name>
    <name type="common">Sweet iris</name>
    <dbReference type="NCBI Taxonomy" id="29817"/>
    <lineage>
        <taxon>Eukaryota</taxon>
        <taxon>Viridiplantae</taxon>
        <taxon>Streptophyta</taxon>
        <taxon>Embryophyta</taxon>
        <taxon>Tracheophyta</taxon>
        <taxon>Spermatophyta</taxon>
        <taxon>Magnoliopsida</taxon>
        <taxon>Liliopsida</taxon>
        <taxon>Asparagales</taxon>
        <taxon>Iridaceae</taxon>
        <taxon>Iridoideae</taxon>
        <taxon>Irideae</taxon>
        <taxon>Iris</taxon>
    </lineage>
</organism>
<protein>
    <submittedName>
        <fullName evidence="6">HMG-Y-related protein A-like</fullName>
    </submittedName>
</protein>
<comment type="caution">
    <text evidence="6">The sequence shown here is derived from an EMBL/GenBank/DDBJ whole genome shotgun (WGS) entry which is preliminary data.</text>
</comment>
<dbReference type="SUPFAM" id="SSF46785">
    <property type="entry name" value="Winged helix' DNA-binding domain"/>
    <property type="match status" value="1"/>
</dbReference>
<dbReference type="InterPro" id="IPR036388">
    <property type="entry name" value="WH-like_DNA-bd_sf"/>
</dbReference>
<dbReference type="GO" id="GO:0031492">
    <property type="term" value="F:nucleosomal DNA binding"/>
    <property type="evidence" value="ECO:0007669"/>
    <property type="project" value="TreeGrafter"/>
</dbReference>
<dbReference type="Proteomes" id="UP001140949">
    <property type="component" value="Unassembled WGS sequence"/>
</dbReference>
<sequence>MVQVALRSLSESEGSSASSISSFIVSAYPSLPPAHSNFLPYYLRKLLLSADIVVTTTTHHHPPRFSLPPPPVAPAAVAPAAPVVDDAPRGRGRPRKLASIREPSVTTPAAASPVPRGRGRLPRKYVPIQDPSITATDDTNTRPRRNMILHLRRRDGDVGGDGAAASPIPGDLRRRDGGVGGDGAAASPVPRGRGRPRKYGPIQDPSISTTGPRPRRNMVLHLRRRDGDAGGDGGAGWFLLRAGDDGGRGGSSQPPVEVLPPPAAAALLPPDAGSINNPLRACIGSPSSV</sequence>
<dbReference type="PANTHER" id="PTHR11467:SF109">
    <property type="entry name" value="H15 DOMAIN-CONTAINING PROTEIN"/>
    <property type="match status" value="1"/>
</dbReference>
<dbReference type="GO" id="GO:0030261">
    <property type="term" value="P:chromosome condensation"/>
    <property type="evidence" value="ECO:0007669"/>
    <property type="project" value="TreeGrafter"/>
</dbReference>
<feature type="region of interest" description="Disordered" evidence="4">
    <location>
        <begin position="154"/>
        <end position="214"/>
    </location>
</feature>
<evidence type="ECO:0000313" key="6">
    <source>
        <dbReference type="EMBL" id="KAJ6798929.1"/>
    </source>
</evidence>
<gene>
    <name evidence="6" type="ORF">M6B38_212700</name>
</gene>
<dbReference type="GO" id="GO:0000786">
    <property type="term" value="C:nucleosome"/>
    <property type="evidence" value="ECO:0007669"/>
    <property type="project" value="InterPro"/>
</dbReference>